<name>A0ABY7H7U4_9BACT</name>
<evidence type="ECO:0000313" key="2">
    <source>
        <dbReference type="EMBL" id="WAS95104.1"/>
    </source>
</evidence>
<dbReference type="Pfam" id="PF00535">
    <property type="entry name" value="Glycos_transf_2"/>
    <property type="match status" value="1"/>
</dbReference>
<gene>
    <name evidence="2" type="ORF">O0S08_02995</name>
</gene>
<dbReference type="InterPro" id="IPR050834">
    <property type="entry name" value="Glycosyltransf_2"/>
</dbReference>
<evidence type="ECO:0000313" key="3">
    <source>
        <dbReference type="Proteomes" id="UP001164459"/>
    </source>
</evidence>
<proteinExistence type="predicted"/>
<dbReference type="InterPro" id="IPR029044">
    <property type="entry name" value="Nucleotide-diphossugar_trans"/>
</dbReference>
<evidence type="ECO:0000259" key="1">
    <source>
        <dbReference type="Pfam" id="PF00535"/>
    </source>
</evidence>
<sequence length="617" mass="69013">MTLAPSADAPAISVLMPTYGQARFIAAAIGSLLAQARSDWELLVVDDGSPDDTAAVVAPYLADPRIRYERLPANLGLGAALNVGLDRARAPRIAYLPSDDRYWPDHLDALAARLDAEPAATLAYSGVRHHYNRRADGAIAGHSLQLVQVMHRSTDARWLERDELVTDDLGRMLWDRLLAAGPAVATGRVTCEWVDHPGQLHKLLREPLGGLNAFRQRFAVPHPLRFHSSVGNAVDEVEHYRRARERPPTPRARDGLTILLVGELAYNADRVLALEERGHSLYGLWMKDPHWYNTVGPLPFGRVRDLPRDDWRTMIRALRPDVIYALLNWQAVPFAREVLAEGTGVPFVWHFKEGPFICRERGTWEALVDLHTRADGLVYSSPEMREWFATVLPAGAAAIPSRILDGDLPRREWFAGEPSPRLSQADGALHTVVPGRPIGLHPHHVGELAAEDVHLHFYGDFTHGQWRAWIDSARAVAPRHLHLHAHVDQRRWVEEFSRYDAGWLHFFASGNDGDIGRADWDDLNIPARAATLAAAGLPMIQRDNDGARVASQNLARRLGVGVFARDMPDLAAQLRDTARIQAVREQVWRTRDEFTFDRHADDLLAFLGEVARLRPNA</sequence>
<dbReference type="EMBL" id="CP114040">
    <property type="protein sequence ID" value="WAS95104.1"/>
    <property type="molecule type" value="Genomic_DNA"/>
</dbReference>
<keyword evidence="3" id="KW-1185">Reference proteome</keyword>
<dbReference type="PANTHER" id="PTHR43685:SF2">
    <property type="entry name" value="GLYCOSYLTRANSFERASE 2-LIKE DOMAIN-CONTAINING PROTEIN"/>
    <property type="match status" value="1"/>
</dbReference>
<organism evidence="2 3">
    <name type="scientific">Nannocystis punicea</name>
    <dbReference type="NCBI Taxonomy" id="2995304"/>
    <lineage>
        <taxon>Bacteria</taxon>
        <taxon>Pseudomonadati</taxon>
        <taxon>Myxococcota</taxon>
        <taxon>Polyangia</taxon>
        <taxon>Nannocystales</taxon>
        <taxon>Nannocystaceae</taxon>
        <taxon>Nannocystis</taxon>
    </lineage>
</organism>
<dbReference type="Proteomes" id="UP001164459">
    <property type="component" value="Chromosome"/>
</dbReference>
<protein>
    <submittedName>
        <fullName evidence="2">Glycosyltransferase family A protein</fullName>
    </submittedName>
</protein>
<dbReference type="CDD" id="cd00761">
    <property type="entry name" value="Glyco_tranf_GTA_type"/>
    <property type="match status" value="1"/>
</dbReference>
<dbReference type="SUPFAM" id="SSF53448">
    <property type="entry name" value="Nucleotide-diphospho-sugar transferases"/>
    <property type="match status" value="1"/>
</dbReference>
<dbReference type="InterPro" id="IPR001173">
    <property type="entry name" value="Glyco_trans_2-like"/>
</dbReference>
<dbReference type="RefSeq" id="WP_269037436.1">
    <property type="nucleotide sequence ID" value="NZ_CP114040.1"/>
</dbReference>
<reference evidence="2" key="1">
    <citation type="submission" date="2022-11" db="EMBL/GenBank/DDBJ databases">
        <title>Minimal conservation of predation-associated metabolite biosynthetic gene clusters underscores biosynthetic potential of Myxococcota including descriptions for ten novel species: Archangium lansinium sp. nov., Myxococcus landrumus sp. nov., Nannocystis bai.</title>
        <authorList>
            <person name="Ahearne A."/>
            <person name="Stevens C."/>
            <person name="Dowd S."/>
        </authorList>
    </citation>
    <scope>NUCLEOTIDE SEQUENCE</scope>
    <source>
        <strain evidence="2">Fl3</strain>
    </source>
</reference>
<accession>A0ABY7H7U4</accession>
<dbReference type="Gene3D" id="3.90.550.10">
    <property type="entry name" value="Spore Coat Polysaccharide Biosynthesis Protein SpsA, Chain A"/>
    <property type="match status" value="1"/>
</dbReference>
<dbReference type="PANTHER" id="PTHR43685">
    <property type="entry name" value="GLYCOSYLTRANSFERASE"/>
    <property type="match status" value="1"/>
</dbReference>
<feature type="domain" description="Glycosyltransferase 2-like" evidence="1">
    <location>
        <begin position="13"/>
        <end position="133"/>
    </location>
</feature>